<sequence length="338" mass="39166">MEVDTNTTIQTLGDYAYQAIEKHYKKTIKWEKSVKKDEDPEALHQMRVGMRRLRTSVSRFAIALDLSKPISDKNIGKLARRLGNLRDLDVLKETLEKDYKPQLSSKDQKHLNTAFDALAKQREHALDTVQTTLKDDSYKSLKQALEDWLEKPSYQELASITIQQVLPDLLLPEVSQFLLHPGWLVGTEVVESQFKVRTDWGAKKVEQHLANEGEKLHSLRKQAKRVRYQMDLFADLYSESYAAYIADVKKIQDILGAMQDSVVLTEWLEDVFKSDMDSHVHGLNKLLTENRYKLWQQWQPLQERYLTTETRHGFHLTILHPKDSGFVNEDETSAQTIG</sequence>
<dbReference type="RefSeq" id="WP_096583016.1">
    <property type="nucleotide sequence ID" value="NZ_CAWNJS010000001.1"/>
</dbReference>
<evidence type="ECO:0000259" key="1">
    <source>
        <dbReference type="PROSITE" id="PS51708"/>
    </source>
</evidence>
<dbReference type="EMBL" id="AP018248">
    <property type="protein sequence ID" value="BAZ02646.1"/>
    <property type="molecule type" value="Genomic_DNA"/>
</dbReference>
<dbReference type="KEGG" id="ttq:NIES37_66590"/>
<proteinExistence type="predicted"/>
<protein>
    <submittedName>
        <fullName evidence="2">CHAD domain-containing protein</fullName>
    </submittedName>
</protein>
<dbReference type="AlphaFoldDB" id="A0A1Z4NAD6"/>
<dbReference type="PANTHER" id="PTHR39339:SF1">
    <property type="entry name" value="CHAD DOMAIN-CONTAINING PROTEIN"/>
    <property type="match status" value="1"/>
</dbReference>
<evidence type="ECO:0000313" key="3">
    <source>
        <dbReference type="Proteomes" id="UP000218785"/>
    </source>
</evidence>
<organism evidence="2 3">
    <name type="scientific">Tolypothrix tenuis PCC 7101</name>
    <dbReference type="NCBI Taxonomy" id="231146"/>
    <lineage>
        <taxon>Bacteria</taxon>
        <taxon>Bacillati</taxon>
        <taxon>Cyanobacteriota</taxon>
        <taxon>Cyanophyceae</taxon>
        <taxon>Nostocales</taxon>
        <taxon>Tolypothrichaceae</taxon>
        <taxon>Tolypothrix</taxon>
    </lineage>
</organism>
<dbReference type="InterPro" id="IPR007899">
    <property type="entry name" value="CHAD_dom"/>
</dbReference>
<dbReference type="PROSITE" id="PS51708">
    <property type="entry name" value="CHAD"/>
    <property type="match status" value="1"/>
</dbReference>
<dbReference type="SMART" id="SM00880">
    <property type="entry name" value="CHAD"/>
    <property type="match status" value="1"/>
</dbReference>
<gene>
    <name evidence="2" type="ORF">NIES37_66590</name>
</gene>
<dbReference type="Proteomes" id="UP000218785">
    <property type="component" value="Chromosome"/>
</dbReference>
<reference evidence="2 3" key="1">
    <citation type="submission" date="2017-06" db="EMBL/GenBank/DDBJ databases">
        <title>Genome sequencing of cyanobaciteial culture collection at National Institute for Environmental Studies (NIES).</title>
        <authorList>
            <person name="Hirose Y."/>
            <person name="Shimura Y."/>
            <person name="Fujisawa T."/>
            <person name="Nakamura Y."/>
            <person name="Kawachi M."/>
        </authorList>
    </citation>
    <scope>NUCLEOTIDE SEQUENCE [LARGE SCALE GENOMIC DNA]</scope>
    <source>
        <strain evidence="2 3">NIES-37</strain>
    </source>
</reference>
<name>A0A1Z4NAD6_9CYAN</name>
<dbReference type="PANTHER" id="PTHR39339">
    <property type="entry name" value="SLR1444 PROTEIN"/>
    <property type="match status" value="1"/>
</dbReference>
<accession>A0A1Z4NAD6</accession>
<feature type="domain" description="CHAD" evidence="1">
    <location>
        <begin position="9"/>
        <end position="311"/>
    </location>
</feature>
<dbReference type="InterPro" id="IPR038186">
    <property type="entry name" value="CHAD_dom_sf"/>
</dbReference>
<dbReference type="Pfam" id="PF05235">
    <property type="entry name" value="CHAD"/>
    <property type="match status" value="1"/>
</dbReference>
<keyword evidence="3" id="KW-1185">Reference proteome</keyword>
<evidence type="ECO:0000313" key="2">
    <source>
        <dbReference type="EMBL" id="BAZ02646.1"/>
    </source>
</evidence>
<dbReference type="Gene3D" id="1.40.20.10">
    <property type="entry name" value="CHAD domain"/>
    <property type="match status" value="1"/>
</dbReference>